<evidence type="ECO:0000256" key="1">
    <source>
        <dbReference type="SAM" id="Phobius"/>
    </source>
</evidence>
<gene>
    <name evidence="2" type="ORF">WCN91_07975</name>
</gene>
<keyword evidence="1" id="KW-0472">Membrane</keyword>
<dbReference type="Proteomes" id="UP001447008">
    <property type="component" value="Unassembled WGS sequence"/>
</dbReference>
<proteinExistence type="predicted"/>
<accession>A0ABU9MVQ6</accession>
<dbReference type="EMBL" id="JBCGCU010000007">
    <property type="protein sequence ID" value="MEM0515370.1"/>
    <property type="molecule type" value="Genomic_DNA"/>
</dbReference>
<keyword evidence="1" id="KW-1133">Transmembrane helix</keyword>
<protein>
    <submittedName>
        <fullName evidence="2">Uncharacterized protein</fullName>
    </submittedName>
</protein>
<keyword evidence="1" id="KW-0812">Transmembrane</keyword>
<keyword evidence="3" id="KW-1185">Reference proteome</keyword>
<comment type="caution">
    <text evidence="2">The sequence shown here is derived from an EMBL/GenBank/DDBJ whole genome shotgun (WGS) entry which is preliminary data.</text>
</comment>
<evidence type="ECO:0000313" key="3">
    <source>
        <dbReference type="Proteomes" id="UP001447008"/>
    </source>
</evidence>
<organism evidence="2 3">
    <name type="scientific">Pseudoalteromonas qingdaonensis</name>
    <dbReference type="NCBI Taxonomy" id="3131913"/>
    <lineage>
        <taxon>Bacteria</taxon>
        <taxon>Pseudomonadati</taxon>
        <taxon>Pseudomonadota</taxon>
        <taxon>Gammaproteobacteria</taxon>
        <taxon>Alteromonadales</taxon>
        <taxon>Pseudoalteromonadaceae</taxon>
        <taxon>Pseudoalteromonas</taxon>
    </lineage>
</organism>
<name>A0ABU9MVQ6_9GAMM</name>
<evidence type="ECO:0000313" key="2">
    <source>
        <dbReference type="EMBL" id="MEM0515370.1"/>
    </source>
</evidence>
<reference evidence="2 3" key="1">
    <citation type="submission" date="2024-03" db="EMBL/GenBank/DDBJ databases">
        <title>Pseudoalteromonas qingdaonensis sp. nov., isolated from the intestines of marine benthic organisms.</title>
        <authorList>
            <person name="Lin X."/>
            <person name="Fang S."/>
            <person name="Hu X."/>
        </authorList>
    </citation>
    <scope>NUCLEOTIDE SEQUENCE [LARGE SCALE GENOMIC DNA]</scope>
    <source>
        <strain evidence="2 3">YIC-827</strain>
    </source>
</reference>
<feature type="transmembrane region" description="Helical" evidence="1">
    <location>
        <begin position="30"/>
        <end position="47"/>
    </location>
</feature>
<sequence length="64" mass="7133">MMIFLLSVVFASLLFIVATAKGMPAKRWALLGGLCGPFALALFNVHYRRALMRTIAHCGIIWRP</sequence>